<accession>A0AA37M9I2</accession>
<evidence type="ECO:0000313" key="1">
    <source>
        <dbReference type="EMBL" id="GJD77028.1"/>
    </source>
</evidence>
<reference evidence="1" key="2">
    <citation type="submission" date="2021-08" db="EMBL/GenBank/DDBJ databases">
        <authorList>
            <person name="Tani A."/>
            <person name="Ola A."/>
            <person name="Ogura Y."/>
            <person name="Katsura K."/>
            <person name="Hayashi T."/>
        </authorList>
    </citation>
    <scope>NUCLEOTIDE SEQUENCE</scope>
    <source>
        <strain evidence="1">NBRC 103626</strain>
    </source>
</reference>
<organism evidence="1 2">
    <name type="scientific">Methylobacterium gregans</name>
    <dbReference type="NCBI Taxonomy" id="374424"/>
    <lineage>
        <taxon>Bacteria</taxon>
        <taxon>Pseudomonadati</taxon>
        <taxon>Pseudomonadota</taxon>
        <taxon>Alphaproteobacteria</taxon>
        <taxon>Hyphomicrobiales</taxon>
        <taxon>Methylobacteriaceae</taxon>
        <taxon>Methylobacterium</taxon>
    </lineage>
</organism>
<name>A0AA37M9I2_9HYPH</name>
<gene>
    <name evidence="1" type="ORF">NBEOAGPD_0229</name>
</gene>
<keyword evidence="2" id="KW-1185">Reference proteome</keyword>
<comment type="caution">
    <text evidence="1">The sequence shown here is derived from an EMBL/GenBank/DDBJ whole genome shotgun (WGS) entry which is preliminary data.</text>
</comment>
<dbReference type="Proteomes" id="UP001055108">
    <property type="component" value="Unassembled WGS sequence"/>
</dbReference>
<protein>
    <submittedName>
        <fullName evidence="1">Uncharacterized protein</fullName>
    </submittedName>
</protein>
<dbReference type="RefSeq" id="WP_238300616.1">
    <property type="nucleotide sequence ID" value="NZ_BPQM01000004.1"/>
</dbReference>
<sequence>MKCCEAAFVDSFHALKRAHLELVSAYDMADAAGFEDLSRYPLYFIAAGLEHVERLHCCRAPFIQRLAAVKRLENAFDVAASECAADINL</sequence>
<evidence type="ECO:0000313" key="2">
    <source>
        <dbReference type="Proteomes" id="UP001055108"/>
    </source>
</evidence>
<reference evidence="1" key="1">
    <citation type="journal article" date="2016" name="Front. Microbiol.">
        <title>Genome Sequence of the Piezophilic, Mesophilic Sulfate-Reducing Bacterium Desulfovibrio indicus J2T.</title>
        <authorList>
            <person name="Cao J."/>
            <person name="Maignien L."/>
            <person name="Shao Z."/>
            <person name="Alain K."/>
            <person name="Jebbar M."/>
        </authorList>
    </citation>
    <scope>NUCLEOTIDE SEQUENCE</scope>
    <source>
        <strain evidence="1">NBRC 103626</strain>
    </source>
</reference>
<proteinExistence type="predicted"/>
<dbReference type="AlphaFoldDB" id="A0AA37M9I2"/>
<dbReference type="EMBL" id="BPQM01000004">
    <property type="protein sequence ID" value="GJD77028.1"/>
    <property type="molecule type" value="Genomic_DNA"/>
</dbReference>